<dbReference type="PANTHER" id="PTHR43100:SF2">
    <property type="entry name" value="BNAA03G19380D PROTEIN"/>
    <property type="match status" value="1"/>
</dbReference>
<evidence type="ECO:0000259" key="3">
    <source>
        <dbReference type="Pfam" id="PF01645"/>
    </source>
</evidence>
<dbReference type="InterPro" id="IPR036485">
    <property type="entry name" value="Glu_synth_asu_C_sf"/>
</dbReference>
<sequence>MLGAESFGFGTMPMVSLGCKFLRICHLNNCATGVATQRADLRDDHFRGTVEMVKNFFRFVAEETRQLMAQLGVRSIEELVGRTDLLEIIEGETAKQANLDLSPILSQAGIPQDYPHTCQQARNEPYDAGGLNSQMQALAESSIVEKLGGEWALKITNCDRSVGARTSGLIAKHHGNLGMSDEPVIFNFKGHAGQSFGVWNAGGQYLYLEGDANDYVGKGMAGGKIVLRAFEQVTYKTRDASIMGNTCLYGATGGKLFAAGQAGERFAVRNSGCHAVIEGAGDHCCEYMTGGVVTVLGSTGYNFGAGMTGGFAYVLDLDNSFVDKYNHELVDIHRIATEQMEAHKNHLRSTIIEFTRETRSAWGQEILENFDELIGKFWLVKPYATGINDLLNSIRKRPE</sequence>
<dbReference type="STRING" id="1229521.D791_02667"/>
<evidence type="ECO:0000313" key="5">
    <source>
        <dbReference type="Proteomes" id="UP000019464"/>
    </source>
</evidence>
<dbReference type="Proteomes" id="UP000019464">
    <property type="component" value="Unassembled WGS sequence"/>
</dbReference>
<dbReference type="SUPFAM" id="SSF51395">
    <property type="entry name" value="FMN-linked oxidoreductases"/>
    <property type="match status" value="1"/>
</dbReference>
<evidence type="ECO:0000256" key="1">
    <source>
        <dbReference type="ARBA" id="ARBA00009716"/>
    </source>
</evidence>
<organism evidence="4 5">
    <name type="scientific">Nitrincola nitratireducens</name>
    <dbReference type="NCBI Taxonomy" id="1229521"/>
    <lineage>
        <taxon>Bacteria</taxon>
        <taxon>Pseudomonadati</taxon>
        <taxon>Pseudomonadota</taxon>
        <taxon>Gammaproteobacteria</taxon>
        <taxon>Oceanospirillales</taxon>
        <taxon>Oceanospirillaceae</taxon>
        <taxon>Nitrincola</taxon>
    </lineage>
</organism>
<protein>
    <submittedName>
        <fullName evidence="4">Glutamate synthase [NADPH] large chain</fullName>
        <ecNumber evidence="4">1.4.1.13</ecNumber>
    </submittedName>
</protein>
<dbReference type="InterPro" id="IPR002489">
    <property type="entry name" value="Glu_synth_asu_C"/>
</dbReference>
<keyword evidence="4" id="KW-0560">Oxidoreductase</keyword>
<dbReference type="PATRIC" id="fig|1229521.3.peg.2694"/>
<reference evidence="4 5" key="2">
    <citation type="journal article" date="2015" name="Syst. Appl. Microbiol.">
        <title>Nitrincola nitratireducens sp. nov. isolated from a haloalkaline crater lake.</title>
        <authorList>
            <person name="Singh A."/>
            <person name="Vaidya B."/>
            <person name="Tanuku N.R."/>
            <person name="Pinnaka A.K."/>
        </authorList>
    </citation>
    <scope>NUCLEOTIDE SEQUENCE [LARGE SCALE GENOMIC DNA]</scope>
    <source>
        <strain evidence="4 5">AK23</strain>
    </source>
</reference>
<dbReference type="AlphaFoldDB" id="W9UTE1"/>
<gene>
    <name evidence="4" type="primary">gltB_3</name>
    <name evidence="4" type="ORF">D791_02667</name>
</gene>
<accession>W9UTE1</accession>
<dbReference type="InterPro" id="IPR051394">
    <property type="entry name" value="Glutamate_Synthase"/>
</dbReference>
<dbReference type="InterPro" id="IPR002932">
    <property type="entry name" value="Glu_synthdom"/>
</dbReference>
<keyword evidence="5" id="KW-1185">Reference proteome</keyword>
<dbReference type="EMBL" id="AONB01000014">
    <property type="protein sequence ID" value="EXJ10339.1"/>
    <property type="molecule type" value="Genomic_DNA"/>
</dbReference>
<dbReference type="PANTHER" id="PTHR43100">
    <property type="entry name" value="GLUTAMATE SYNTHASE [NADPH] SMALL CHAIN"/>
    <property type="match status" value="1"/>
</dbReference>
<evidence type="ECO:0000313" key="4">
    <source>
        <dbReference type="EMBL" id="EXJ10339.1"/>
    </source>
</evidence>
<comment type="similarity">
    <text evidence="1">Belongs to the glutamate synthase family.</text>
</comment>
<proteinExistence type="inferred from homology"/>
<dbReference type="Pfam" id="PF01493">
    <property type="entry name" value="GXGXG"/>
    <property type="match status" value="1"/>
</dbReference>
<dbReference type="EC" id="1.4.1.13" evidence="4"/>
<dbReference type="GO" id="GO:0004355">
    <property type="term" value="F:glutamate synthase (NADPH) activity"/>
    <property type="evidence" value="ECO:0007669"/>
    <property type="project" value="UniProtKB-EC"/>
</dbReference>
<evidence type="ECO:0000259" key="2">
    <source>
        <dbReference type="Pfam" id="PF01493"/>
    </source>
</evidence>
<dbReference type="Gene3D" id="2.160.20.60">
    <property type="entry name" value="Glutamate synthase, alpha subunit, C-terminal domain"/>
    <property type="match status" value="1"/>
</dbReference>
<dbReference type="InterPro" id="IPR013785">
    <property type="entry name" value="Aldolase_TIM"/>
</dbReference>
<feature type="domain" description="Glutamate synthase alpha subunit C-terminal" evidence="2">
    <location>
        <begin position="154"/>
        <end position="341"/>
    </location>
</feature>
<dbReference type="Pfam" id="PF01645">
    <property type="entry name" value="Glu_synthase"/>
    <property type="match status" value="1"/>
</dbReference>
<comment type="caution">
    <text evidence="4">The sequence shown here is derived from an EMBL/GenBank/DDBJ whole genome shotgun (WGS) entry which is preliminary data.</text>
</comment>
<reference evidence="5" key="1">
    <citation type="submission" date="2012-11" db="EMBL/GenBank/DDBJ databases">
        <authorList>
            <person name="Singh A."/>
            <person name="Pinnaka A.K."/>
            <person name="Vaidya B."/>
        </authorList>
    </citation>
    <scope>NUCLEOTIDE SEQUENCE [LARGE SCALE GENOMIC DNA]</scope>
    <source>
        <strain evidence="5">AK23</strain>
    </source>
</reference>
<dbReference type="GO" id="GO:0006537">
    <property type="term" value="P:glutamate biosynthetic process"/>
    <property type="evidence" value="ECO:0007669"/>
    <property type="project" value="InterPro"/>
</dbReference>
<name>W9UTE1_9GAMM</name>
<dbReference type="SUPFAM" id="SSF69336">
    <property type="entry name" value="Alpha subunit of glutamate synthase, C-terminal domain"/>
    <property type="match status" value="1"/>
</dbReference>
<dbReference type="Gene3D" id="3.20.20.70">
    <property type="entry name" value="Aldolase class I"/>
    <property type="match status" value="1"/>
</dbReference>
<dbReference type="FunFam" id="2.160.20.60:FF:000002">
    <property type="entry name" value="Glutamate synthase, large subunit"/>
    <property type="match status" value="1"/>
</dbReference>
<feature type="domain" description="Glutamate synthase" evidence="3">
    <location>
        <begin position="1"/>
        <end position="73"/>
    </location>
</feature>